<dbReference type="GO" id="GO:0008137">
    <property type="term" value="F:NADH dehydrogenase (ubiquinone) activity"/>
    <property type="evidence" value="ECO:0007669"/>
    <property type="project" value="InterPro"/>
</dbReference>
<evidence type="ECO:0000313" key="5">
    <source>
        <dbReference type="Proteomes" id="UP000501058"/>
    </source>
</evidence>
<dbReference type="AlphaFoldDB" id="A0A6G7Y3T1"/>
<dbReference type="InterPro" id="IPR001268">
    <property type="entry name" value="NADH_UbQ_OxRdtase_30kDa_su"/>
</dbReference>
<evidence type="ECO:0000259" key="3">
    <source>
        <dbReference type="Pfam" id="PF00329"/>
    </source>
</evidence>
<name>A0A6G7Y3T1_9ACTN</name>
<dbReference type="Pfam" id="PF00329">
    <property type="entry name" value="Complex1_30kDa"/>
    <property type="match status" value="1"/>
</dbReference>
<sequence length="184" mass="20108">MPDAVRRVPPQEWRAAVAAALASGNTWFDWLGATDEIGREDAFRVLIRLAPTPDADGVRLETLTAGREDPHLPSLRDLIAGAAWHEREVRDFFGITFDGGDNRPLLLRPDAVGHPLRRDAVLAARVARPWPGGKEPGEAASAARRRMVPPGVPDPDVWGEREGEPAAPEEVAASLQGGRVRRRR</sequence>
<reference evidence="4 5" key="1">
    <citation type="submission" date="2020-03" db="EMBL/GenBank/DDBJ databases">
        <title>Propioniciclava sp. nov., isolated from Hydrophilus acuminatus.</title>
        <authorList>
            <person name="Hyun D.-W."/>
            <person name="Bae J.-W."/>
        </authorList>
    </citation>
    <scope>NUCLEOTIDE SEQUENCE [LARGE SCALE GENOMIC DNA]</scope>
    <source>
        <strain evidence="4 5">HDW11</strain>
    </source>
</reference>
<proteinExistence type="inferred from homology"/>
<dbReference type="Gene3D" id="3.30.460.80">
    <property type="entry name" value="NADH:ubiquinone oxidoreductase, 30kDa subunit"/>
    <property type="match status" value="1"/>
</dbReference>
<accession>A0A6G7Y3T1</accession>
<gene>
    <name evidence="4" type="ORF">G7070_03235</name>
</gene>
<feature type="domain" description="NADH:ubiquinone oxidoreductase 30kDa subunit" evidence="3">
    <location>
        <begin position="8"/>
        <end position="124"/>
    </location>
</feature>
<dbReference type="SUPFAM" id="SSF143243">
    <property type="entry name" value="Nqo5-like"/>
    <property type="match status" value="1"/>
</dbReference>
<evidence type="ECO:0000256" key="2">
    <source>
        <dbReference type="SAM" id="MobiDB-lite"/>
    </source>
</evidence>
<comment type="similarity">
    <text evidence="1">Belongs to the complex I 30 kDa subunit family.</text>
</comment>
<keyword evidence="5" id="KW-1185">Reference proteome</keyword>
<feature type="region of interest" description="Disordered" evidence="2">
    <location>
        <begin position="129"/>
        <end position="184"/>
    </location>
</feature>
<dbReference type="EMBL" id="CP049865">
    <property type="protein sequence ID" value="QIK71480.1"/>
    <property type="molecule type" value="Genomic_DNA"/>
</dbReference>
<dbReference type="KEGG" id="prv:G7070_03235"/>
<dbReference type="RefSeq" id="WP_166231933.1">
    <property type="nucleotide sequence ID" value="NZ_CP049865.1"/>
</dbReference>
<organism evidence="4 5">
    <name type="scientific">Propioniciclava coleopterorum</name>
    <dbReference type="NCBI Taxonomy" id="2714937"/>
    <lineage>
        <taxon>Bacteria</taxon>
        <taxon>Bacillati</taxon>
        <taxon>Actinomycetota</taxon>
        <taxon>Actinomycetes</taxon>
        <taxon>Propionibacteriales</taxon>
        <taxon>Propionibacteriaceae</taxon>
        <taxon>Propioniciclava</taxon>
    </lineage>
</organism>
<evidence type="ECO:0000256" key="1">
    <source>
        <dbReference type="ARBA" id="ARBA00007569"/>
    </source>
</evidence>
<dbReference type="InterPro" id="IPR037232">
    <property type="entry name" value="NADH_quin_OxRdtase_su_C/D-like"/>
</dbReference>
<dbReference type="PANTHER" id="PTHR10884:SF14">
    <property type="entry name" value="NADH DEHYDROGENASE [UBIQUINONE] IRON-SULFUR PROTEIN 3, MITOCHONDRIAL"/>
    <property type="match status" value="1"/>
</dbReference>
<dbReference type="Proteomes" id="UP000501058">
    <property type="component" value="Chromosome"/>
</dbReference>
<evidence type="ECO:0000313" key="4">
    <source>
        <dbReference type="EMBL" id="QIK71480.1"/>
    </source>
</evidence>
<protein>
    <submittedName>
        <fullName evidence="4">NADH-quinone oxidoreductase subunit C</fullName>
    </submittedName>
</protein>
<dbReference type="PANTHER" id="PTHR10884">
    <property type="entry name" value="NADH DEHYDROGENASE UBIQUINONE IRON-SULFUR PROTEIN 3"/>
    <property type="match status" value="1"/>
</dbReference>